<protein>
    <submittedName>
        <fullName evidence="1">Uncharacterized protein</fullName>
    </submittedName>
</protein>
<dbReference type="PROSITE" id="PS50005">
    <property type="entry name" value="TPR"/>
    <property type="match status" value="1"/>
</dbReference>
<name>X0W6Z0_9ZZZZ</name>
<organism evidence="1">
    <name type="scientific">marine sediment metagenome</name>
    <dbReference type="NCBI Taxonomy" id="412755"/>
    <lineage>
        <taxon>unclassified sequences</taxon>
        <taxon>metagenomes</taxon>
        <taxon>ecological metagenomes</taxon>
    </lineage>
</organism>
<accession>X0W6Z0</accession>
<dbReference type="InterPro" id="IPR019734">
    <property type="entry name" value="TPR_rpt"/>
</dbReference>
<dbReference type="Gene3D" id="1.25.40.10">
    <property type="entry name" value="Tetratricopeptide repeat domain"/>
    <property type="match status" value="1"/>
</dbReference>
<dbReference type="SUPFAM" id="SSF48452">
    <property type="entry name" value="TPR-like"/>
    <property type="match status" value="1"/>
</dbReference>
<sequence>MGKAGEAISEYKRVIKDNPDHGNAYNNLGCVYVELKDYETAEKYWREGLRVDPGNKHIILNLRANSGL</sequence>
<dbReference type="SMART" id="SM00028">
    <property type="entry name" value="TPR"/>
    <property type="match status" value="1"/>
</dbReference>
<dbReference type="AlphaFoldDB" id="X0W6Z0"/>
<reference evidence="1" key="1">
    <citation type="journal article" date="2014" name="Front. Microbiol.">
        <title>High frequency of phylogenetically diverse reductive dehalogenase-homologous genes in deep subseafloor sedimentary metagenomes.</title>
        <authorList>
            <person name="Kawai M."/>
            <person name="Futagami T."/>
            <person name="Toyoda A."/>
            <person name="Takaki Y."/>
            <person name="Nishi S."/>
            <person name="Hori S."/>
            <person name="Arai W."/>
            <person name="Tsubouchi T."/>
            <person name="Morono Y."/>
            <person name="Uchiyama I."/>
            <person name="Ito T."/>
            <person name="Fujiyama A."/>
            <person name="Inagaki F."/>
            <person name="Takami H."/>
        </authorList>
    </citation>
    <scope>NUCLEOTIDE SEQUENCE</scope>
    <source>
        <strain evidence="1">Expedition CK06-06</strain>
    </source>
</reference>
<dbReference type="PROSITE" id="PS50293">
    <property type="entry name" value="TPR_REGION"/>
    <property type="match status" value="1"/>
</dbReference>
<evidence type="ECO:0000313" key="1">
    <source>
        <dbReference type="EMBL" id="GAG19007.1"/>
    </source>
</evidence>
<proteinExistence type="predicted"/>
<dbReference type="Pfam" id="PF00515">
    <property type="entry name" value="TPR_1"/>
    <property type="match status" value="1"/>
</dbReference>
<dbReference type="InterPro" id="IPR011990">
    <property type="entry name" value="TPR-like_helical_dom_sf"/>
</dbReference>
<dbReference type="EMBL" id="BARS01031515">
    <property type="protein sequence ID" value="GAG19007.1"/>
    <property type="molecule type" value="Genomic_DNA"/>
</dbReference>
<gene>
    <name evidence="1" type="ORF">S01H1_49035</name>
</gene>
<comment type="caution">
    <text evidence="1">The sequence shown here is derived from an EMBL/GenBank/DDBJ whole genome shotgun (WGS) entry which is preliminary data.</text>
</comment>
<feature type="non-terminal residue" evidence="1">
    <location>
        <position position="68"/>
    </location>
</feature>